<dbReference type="InterPro" id="IPR022171">
    <property type="entry name" value="PPE_C"/>
</dbReference>
<dbReference type="Proteomes" id="UP000466894">
    <property type="component" value="Chromosome"/>
</dbReference>
<evidence type="ECO:0000313" key="8">
    <source>
        <dbReference type="Proteomes" id="UP000466894"/>
    </source>
</evidence>
<evidence type="ECO:0000313" key="6">
    <source>
        <dbReference type="EMBL" id="ORB14636.1"/>
    </source>
</evidence>
<dbReference type="FunFam" id="1.20.1260.20:FF:000001">
    <property type="entry name" value="PPE family protein PPE41"/>
    <property type="match status" value="1"/>
</dbReference>
<reference evidence="5" key="3">
    <citation type="submission" date="2020-02" db="EMBL/GenBank/DDBJ databases">
        <authorList>
            <person name="Matsumoto Y."/>
            <person name="Motooka D."/>
            <person name="Nakamura S."/>
        </authorList>
    </citation>
    <scope>NUCLEOTIDE SEQUENCE</scope>
    <source>
        <strain evidence="5">JCM 16367</strain>
    </source>
</reference>
<proteinExistence type="inferred from homology"/>
<evidence type="ECO:0000256" key="2">
    <source>
        <dbReference type="SAM" id="MobiDB-lite"/>
    </source>
</evidence>
<evidence type="ECO:0000313" key="5">
    <source>
        <dbReference type="EMBL" id="BBY08042.1"/>
    </source>
</evidence>
<comment type="similarity">
    <text evidence="1">Belongs to the mycobacterial PPE family.</text>
</comment>
<feature type="region of interest" description="Disordered" evidence="2">
    <location>
        <begin position="213"/>
        <end position="235"/>
    </location>
</feature>
<dbReference type="PANTHER" id="PTHR46766">
    <property type="entry name" value="GLUTAMINE-RICH PROTEIN 2"/>
    <property type="match status" value="1"/>
</dbReference>
<accession>A0A7I7PHK8</accession>
<keyword evidence="7" id="KW-1185">Reference proteome</keyword>
<dbReference type="Pfam" id="PF00823">
    <property type="entry name" value="PPE"/>
    <property type="match status" value="1"/>
</dbReference>
<dbReference type="PANTHER" id="PTHR46766:SF1">
    <property type="entry name" value="GLUTAMINE-RICH PROTEIN 2"/>
    <property type="match status" value="1"/>
</dbReference>
<feature type="domain" description="PPE" evidence="3">
    <location>
        <begin position="2"/>
        <end position="164"/>
    </location>
</feature>
<reference evidence="5 8" key="2">
    <citation type="journal article" date="2019" name="Emerg. Microbes Infect.">
        <title>Comprehensive subspecies identification of 175 nontuberculous mycobacteria species based on 7547 genomic profiles.</title>
        <authorList>
            <person name="Matsumoto Y."/>
            <person name="Kinjo T."/>
            <person name="Motooka D."/>
            <person name="Nabeya D."/>
            <person name="Jung N."/>
            <person name="Uechi K."/>
            <person name="Horii T."/>
            <person name="Iida T."/>
            <person name="Fujita J."/>
            <person name="Nakamura S."/>
        </authorList>
    </citation>
    <scope>NUCLEOTIDE SEQUENCE [LARGE SCALE GENOMIC DNA]</scope>
    <source>
        <strain evidence="5 8">JCM 16367</strain>
    </source>
</reference>
<dbReference type="Gene3D" id="1.20.1260.20">
    <property type="entry name" value="PPE superfamily"/>
    <property type="match status" value="1"/>
</dbReference>
<evidence type="ECO:0000259" key="4">
    <source>
        <dbReference type="Pfam" id="PF12484"/>
    </source>
</evidence>
<dbReference type="GO" id="GO:0052572">
    <property type="term" value="P:response to host immune response"/>
    <property type="evidence" value="ECO:0007669"/>
    <property type="project" value="TreeGrafter"/>
</dbReference>
<name>A0A7I7PHK8_9MYCO</name>
<dbReference type="RefSeq" id="WP_083087713.1">
    <property type="nucleotide sequence ID" value="NZ_AP022583.1"/>
</dbReference>
<dbReference type="InterPro" id="IPR000030">
    <property type="entry name" value="PPE_dom"/>
</dbReference>
<dbReference type="Proteomes" id="UP000192374">
    <property type="component" value="Unassembled WGS sequence"/>
</dbReference>
<dbReference type="SUPFAM" id="SSF140459">
    <property type="entry name" value="PE/PPE dimer-like"/>
    <property type="match status" value="1"/>
</dbReference>
<reference evidence="6 7" key="1">
    <citation type="submission" date="2017-02" db="EMBL/GenBank/DDBJ databases">
        <title>The new phylogeny of genus Mycobacterium.</title>
        <authorList>
            <person name="Tortoli E."/>
            <person name="Trovato A."/>
            <person name="Cirillo D.M."/>
        </authorList>
    </citation>
    <scope>NUCLEOTIDE SEQUENCE [LARGE SCALE GENOMIC DNA]</scope>
    <source>
        <strain evidence="6 7">DSM 45145</strain>
    </source>
</reference>
<evidence type="ECO:0000259" key="3">
    <source>
        <dbReference type="Pfam" id="PF00823"/>
    </source>
</evidence>
<dbReference type="Pfam" id="PF12484">
    <property type="entry name" value="PPE-SVP"/>
    <property type="match status" value="1"/>
</dbReference>
<dbReference type="EMBL" id="AP022583">
    <property type="protein sequence ID" value="BBY08042.1"/>
    <property type="molecule type" value="Genomic_DNA"/>
</dbReference>
<dbReference type="KEGG" id="mnv:MNVI_33600"/>
<dbReference type="OrthoDB" id="4705985at2"/>
<feature type="domain" description="PPE family C-terminal" evidence="4">
    <location>
        <begin position="315"/>
        <end position="413"/>
    </location>
</feature>
<dbReference type="AlphaFoldDB" id="A0A7I7PHK8"/>
<evidence type="ECO:0000313" key="7">
    <source>
        <dbReference type="Proteomes" id="UP000192374"/>
    </source>
</evidence>
<gene>
    <name evidence="5" type="primary">PPE32_2</name>
    <name evidence="6" type="ORF">BST37_10860</name>
    <name evidence="5" type="ORF">MNVI_33600</name>
</gene>
<organism evidence="5 8">
    <name type="scientific">Mycobacterium noviomagense</name>
    <dbReference type="NCBI Taxonomy" id="459858"/>
    <lineage>
        <taxon>Bacteria</taxon>
        <taxon>Bacillati</taxon>
        <taxon>Actinomycetota</taxon>
        <taxon>Actinomycetes</taxon>
        <taxon>Mycobacteriales</taxon>
        <taxon>Mycobacteriaceae</taxon>
        <taxon>Mycobacterium</taxon>
    </lineage>
</organism>
<sequence length="417" mass="41180">MDFGMLPPEINSARMYAGAGSGPLLTAAAAWDALAVELHSTAASYSSRIAALTADSWSGPASASMTAAAAPFVGWMSTTATQAEQTANQARAAAAAYEAAFALTVPPPVIAANRSLLMTLTATNFLGQNTPAIAATEAQYGEMWAQDAAAMYGYAASSATASTMNPFAPPPQTTNAGGLAGQDAVVAQATGTSAATSTQMTLAQTMSTVPATLQGLSSPLSSTSSSPSTPSTELTSSMNNLKSFMSPMQQLAMMPMRGMSMMNSFKSLMSTSGGAAKAAPAAASALKRGPSSWAGALGSAGTAAPGIGGTGGAVSAGVGRATSIGPLSVPRAWSAAAPAINPVGTGFPNTGLGSVQGVSVLPMTPLKTVGGQDTPTLDDLPEKLQSLLAGFPGHGGTGSGPRYGFRPAVIAHPPAAG</sequence>
<dbReference type="InterPro" id="IPR038332">
    <property type="entry name" value="PPE_sf"/>
</dbReference>
<feature type="compositionally biased region" description="Low complexity" evidence="2">
    <location>
        <begin position="216"/>
        <end position="235"/>
    </location>
</feature>
<protein>
    <submittedName>
        <fullName evidence="5">PPE family protein</fullName>
    </submittedName>
</protein>
<evidence type="ECO:0000256" key="1">
    <source>
        <dbReference type="ARBA" id="ARBA00010652"/>
    </source>
</evidence>
<dbReference type="EMBL" id="MVIC01000016">
    <property type="protein sequence ID" value="ORB14636.1"/>
    <property type="molecule type" value="Genomic_DNA"/>
</dbReference>